<evidence type="ECO:0000259" key="3">
    <source>
        <dbReference type="Pfam" id="PF05368"/>
    </source>
</evidence>
<dbReference type="InterPro" id="IPR008030">
    <property type="entry name" value="NmrA-like"/>
</dbReference>
<dbReference type="EMBL" id="JAUJFL010000003">
    <property type="protein sequence ID" value="KAK2607558.1"/>
    <property type="molecule type" value="Genomic_DNA"/>
</dbReference>
<sequence length="299" mass="33022">MLILIAGITGMVGQPLAEYAISKGHRVRGLGRNPGKLPATIRDNLEGFVTSTGIYDIPALDQAVAGVDAVICAYNFDPEIVVEGQLFLLRAAERAGIFHAASWNYDWTLGHLGQHETYDSYIAFAAQARISSRIKPLYMFTGVIAEWLFSNRRDNIWDRDTKTMSYFGDGTEEWIGTTAGDLAAYTVEAVSAPSAEQGGFLRVESFRFTPAQLVAAYEEARGGKVKGHLKCHGSLEDVVSMLAKARAVTDPIDHESYIGLAYVEHTLKGTWNYEPVDNKRFPTVKPTSLRQFFEAHPEL</sequence>
<dbReference type="Pfam" id="PF05368">
    <property type="entry name" value="NmrA"/>
    <property type="match status" value="1"/>
</dbReference>
<dbReference type="Proteomes" id="UP001265746">
    <property type="component" value="Unassembled WGS sequence"/>
</dbReference>
<reference evidence="4" key="1">
    <citation type="submission" date="2023-06" db="EMBL/GenBank/DDBJ databases">
        <authorList>
            <person name="Noh H."/>
        </authorList>
    </citation>
    <scope>NUCLEOTIDE SEQUENCE</scope>
    <source>
        <strain evidence="4">DUCC20226</strain>
    </source>
</reference>
<name>A0AAD9SHQ1_PHOAM</name>
<proteinExistence type="predicted"/>
<evidence type="ECO:0000256" key="1">
    <source>
        <dbReference type="ARBA" id="ARBA00022857"/>
    </source>
</evidence>
<dbReference type="PANTHER" id="PTHR47706">
    <property type="entry name" value="NMRA-LIKE FAMILY PROTEIN"/>
    <property type="match status" value="1"/>
</dbReference>
<dbReference type="Gene3D" id="3.40.50.720">
    <property type="entry name" value="NAD(P)-binding Rossmann-like Domain"/>
    <property type="match status" value="1"/>
</dbReference>
<gene>
    <name evidence="4" type="ORF">N8I77_006222</name>
</gene>
<dbReference type="InterPro" id="IPR051609">
    <property type="entry name" value="NmrA/Isoflavone_reductase-like"/>
</dbReference>
<keyword evidence="1" id="KW-0521">NADP</keyword>
<dbReference type="AlphaFoldDB" id="A0AAD9SHQ1"/>
<dbReference type="SUPFAM" id="SSF51735">
    <property type="entry name" value="NAD(P)-binding Rossmann-fold domains"/>
    <property type="match status" value="1"/>
</dbReference>
<evidence type="ECO:0000313" key="4">
    <source>
        <dbReference type="EMBL" id="KAK2607558.1"/>
    </source>
</evidence>
<evidence type="ECO:0000256" key="2">
    <source>
        <dbReference type="ARBA" id="ARBA00023002"/>
    </source>
</evidence>
<comment type="caution">
    <text evidence="4">The sequence shown here is derived from an EMBL/GenBank/DDBJ whole genome shotgun (WGS) entry which is preliminary data.</text>
</comment>
<protein>
    <recommendedName>
        <fullName evidence="3">NmrA-like domain-containing protein</fullName>
    </recommendedName>
</protein>
<keyword evidence="2" id="KW-0560">Oxidoreductase</keyword>
<evidence type="ECO:0000313" key="5">
    <source>
        <dbReference type="Proteomes" id="UP001265746"/>
    </source>
</evidence>
<organism evidence="4 5">
    <name type="scientific">Phomopsis amygdali</name>
    <name type="common">Fusicoccum amygdali</name>
    <dbReference type="NCBI Taxonomy" id="1214568"/>
    <lineage>
        <taxon>Eukaryota</taxon>
        <taxon>Fungi</taxon>
        <taxon>Dikarya</taxon>
        <taxon>Ascomycota</taxon>
        <taxon>Pezizomycotina</taxon>
        <taxon>Sordariomycetes</taxon>
        <taxon>Sordariomycetidae</taxon>
        <taxon>Diaporthales</taxon>
        <taxon>Diaporthaceae</taxon>
        <taxon>Diaporthe</taxon>
    </lineage>
</organism>
<keyword evidence="5" id="KW-1185">Reference proteome</keyword>
<dbReference type="PANTHER" id="PTHR47706:SF9">
    <property type="entry name" value="NMRA-LIKE DOMAIN-CONTAINING PROTEIN-RELATED"/>
    <property type="match status" value="1"/>
</dbReference>
<feature type="domain" description="NmrA-like" evidence="3">
    <location>
        <begin position="2"/>
        <end position="226"/>
    </location>
</feature>
<dbReference type="InterPro" id="IPR036291">
    <property type="entry name" value="NAD(P)-bd_dom_sf"/>
</dbReference>
<dbReference type="GO" id="GO:0016491">
    <property type="term" value="F:oxidoreductase activity"/>
    <property type="evidence" value="ECO:0007669"/>
    <property type="project" value="UniProtKB-KW"/>
</dbReference>
<accession>A0AAD9SHQ1</accession>